<keyword evidence="4" id="KW-1185">Reference proteome</keyword>
<dbReference type="STRING" id="1526.SAMN02910262_02606"/>
<gene>
    <name evidence="3" type="ORF">SAMN02910262_02606</name>
    <name evidence="2" type="ORF">SAMN04487771_101528</name>
</gene>
<evidence type="ECO:0000313" key="3">
    <source>
        <dbReference type="EMBL" id="SFR91424.1"/>
    </source>
</evidence>
<dbReference type="RefSeq" id="WP_031474619.1">
    <property type="nucleotide sequence ID" value="NZ_FOIL01000015.1"/>
</dbReference>
<dbReference type="Proteomes" id="UP000214760">
    <property type="component" value="Unassembled WGS sequence"/>
</dbReference>
<organism evidence="2 4">
    <name type="scientific">[Clostridium] aminophilum</name>
    <dbReference type="NCBI Taxonomy" id="1526"/>
    <lineage>
        <taxon>Bacteria</taxon>
        <taxon>Bacillati</taxon>
        <taxon>Bacillota</taxon>
        <taxon>Clostridia</taxon>
        <taxon>Lachnospirales</taxon>
        <taxon>Lachnospiraceae</taxon>
    </lineage>
</organism>
<proteinExistence type="predicted"/>
<accession>A0A1I0DYG9</accession>
<reference evidence="4 5" key="1">
    <citation type="submission" date="2016-10" db="EMBL/GenBank/DDBJ databases">
        <authorList>
            <person name="de Groot N.N."/>
        </authorList>
    </citation>
    <scope>NUCLEOTIDE SEQUENCE [LARGE SCALE GENOMIC DNA]</scope>
    <source>
        <strain evidence="3 5">F</strain>
        <strain evidence="2 4">KH1P1</strain>
    </source>
</reference>
<feature type="transmembrane region" description="Helical" evidence="1">
    <location>
        <begin position="71"/>
        <end position="95"/>
    </location>
</feature>
<dbReference type="OrthoDB" id="9910883at2"/>
<evidence type="ECO:0000313" key="2">
    <source>
        <dbReference type="EMBL" id="SET37597.1"/>
    </source>
</evidence>
<evidence type="ECO:0000313" key="5">
    <source>
        <dbReference type="Proteomes" id="UP000214760"/>
    </source>
</evidence>
<sequence>MAGCSIILVLCVVMPILFAVFAIAFGTMAASLVMTIGCAAALYFLKKKGYFEKYRNDEDELKRFFAMAVKIVLILLLVINAVVFAAMSIAMIALFA</sequence>
<keyword evidence="1" id="KW-1133">Transmembrane helix</keyword>
<keyword evidence="1" id="KW-0472">Membrane</keyword>
<dbReference type="Proteomes" id="UP000199820">
    <property type="component" value="Unassembled WGS sequence"/>
</dbReference>
<evidence type="ECO:0000313" key="4">
    <source>
        <dbReference type="Proteomes" id="UP000199820"/>
    </source>
</evidence>
<dbReference type="EMBL" id="FOZC01000022">
    <property type="protein sequence ID" value="SFR91424.1"/>
    <property type="molecule type" value="Genomic_DNA"/>
</dbReference>
<dbReference type="AlphaFoldDB" id="A0A1I0DYG9"/>
<feature type="transmembrane region" description="Helical" evidence="1">
    <location>
        <begin position="12"/>
        <end position="45"/>
    </location>
</feature>
<evidence type="ECO:0000256" key="1">
    <source>
        <dbReference type="SAM" id="Phobius"/>
    </source>
</evidence>
<name>A0A1I0DYG9_9FIRM</name>
<dbReference type="EMBL" id="FOIL01000015">
    <property type="protein sequence ID" value="SET37597.1"/>
    <property type="molecule type" value="Genomic_DNA"/>
</dbReference>
<keyword evidence="1" id="KW-0812">Transmembrane</keyword>
<protein>
    <submittedName>
        <fullName evidence="2">Uncharacterized protein</fullName>
    </submittedName>
</protein>